<keyword evidence="1" id="KW-0175">Coiled coil</keyword>
<feature type="coiled-coil region" evidence="1">
    <location>
        <begin position="91"/>
        <end position="118"/>
    </location>
</feature>
<name>A0ABN7CBW1_9FLAO</name>
<dbReference type="RefSeq" id="WP_338614694.1">
    <property type="nucleotide sequence ID" value="NZ_AP029022.1"/>
</dbReference>
<dbReference type="Proteomes" id="UP001380186">
    <property type="component" value="Chromosome"/>
</dbReference>
<dbReference type="EMBL" id="AP029022">
    <property type="protein sequence ID" value="BEV03901.1"/>
    <property type="molecule type" value="Genomic_DNA"/>
</dbReference>
<protein>
    <submittedName>
        <fullName evidence="2">Uncharacterized protein</fullName>
    </submittedName>
</protein>
<accession>A0ABN7CBW1</accession>
<sequence>MKKVFFSVFMLFGVFCFSQNISKKFNSVYKRYEYFDSNGNMIGYEKYNDVLKQYEYYSTNSQSPQTRQPTQYRAPQQLNIVNIGDSMNILQNRYNNNVQQVQSTINNIESQIKNLDISDSQKTKIQNNFSELLVKNVFEKNWNYNSVNEVNRIINWMYDTANIIIKNVTSE</sequence>
<keyword evidence="3" id="KW-1185">Reference proteome</keyword>
<organism evidence="2 3">
    <name type="scientific">Chryseobacterium gambrini</name>
    <dbReference type="NCBI Taxonomy" id="373672"/>
    <lineage>
        <taxon>Bacteria</taxon>
        <taxon>Pseudomonadati</taxon>
        <taxon>Bacteroidota</taxon>
        <taxon>Flavobacteriia</taxon>
        <taxon>Flavobacteriales</taxon>
        <taxon>Weeksellaceae</taxon>
        <taxon>Chryseobacterium group</taxon>
        <taxon>Chryseobacterium</taxon>
    </lineage>
</organism>
<evidence type="ECO:0000313" key="3">
    <source>
        <dbReference type="Proteomes" id="UP001380186"/>
    </source>
</evidence>
<evidence type="ECO:0000256" key="1">
    <source>
        <dbReference type="SAM" id="Coils"/>
    </source>
</evidence>
<evidence type="ECO:0000313" key="2">
    <source>
        <dbReference type="EMBL" id="BEV03901.1"/>
    </source>
</evidence>
<proteinExistence type="predicted"/>
<gene>
    <name evidence="2" type="ORF">CRDW_12750</name>
</gene>
<reference evidence="2 3" key="1">
    <citation type="journal article" date="2020" name="Microbes Environ.">
        <title>Synthetic bacterial community of duckweed: a simple and stable system to study plant-microbe interactions.</title>
        <authorList>
            <person name="Ishizawa H."/>
            <person name="Tada M."/>
            <person name="Kuroda M."/>
            <person name="Inoue D."/>
            <person name="Futamata H."/>
            <person name="Ike M."/>
        </authorList>
    </citation>
    <scope>NUCLEOTIDE SEQUENCE [LARGE SCALE GENOMIC DNA]</scope>
    <source>
        <strain evidence="2 3">DW100</strain>
    </source>
</reference>